<dbReference type="EMBL" id="CP054493">
    <property type="protein sequence ID" value="QOY54026.1"/>
    <property type="molecule type" value="Genomic_DNA"/>
</dbReference>
<accession>A0A7S7RPV8</accession>
<dbReference type="AlphaFoldDB" id="A0A7S7RPV8"/>
<evidence type="ECO:0000313" key="2">
    <source>
        <dbReference type="Proteomes" id="UP000593836"/>
    </source>
</evidence>
<evidence type="ECO:0000313" key="1">
    <source>
        <dbReference type="EMBL" id="QOY54026.1"/>
    </source>
</evidence>
<keyword evidence="2" id="KW-1185">Reference proteome</keyword>
<organism evidence="1 2">
    <name type="scientific">Candidatus Sulfurimonas marisnigri</name>
    <dbReference type="NCBI Taxonomy" id="2740405"/>
    <lineage>
        <taxon>Bacteria</taxon>
        <taxon>Pseudomonadati</taxon>
        <taxon>Campylobacterota</taxon>
        <taxon>Epsilonproteobacteria</taxon>
        <taxon>Campylobacterales</taxon>
        <taxon>Sulfurimonadaceae</taxon>
        <taxon>Sulfurimonas</taxon>
    </lineage>
</organism>
<dbReference type="Proteomes" id="UP000593836">
    <property type="component" value="Chromosome"/>
</dbReference>
<dbReference type="KEGG" id="smas:HUE87_09015"/>
<sequence>MAKKHEEMKFYTISETMIKGLLNIRGNSKNKLFPFNNIDYRPQTGA</sequence>
<gene>
    <name evidence="1" type="ORF">HUE87_09015</name>
</gene>
<proteinExistence type="predicted"/>
<reference evidence="1 2" key="1">
    <citation type="submission" date="2020-05" db="EMBL/GenBank/DDBJ databases">
        <title>Sulfurimonas marisnigri, sp. nov., and Sulfurimonas baltica, sp. nov., manganese oxide reducing chemolithoautotrophs of the class Epsilonproteobacteria isolated from the pelagic redoxclines of the Black and Baltic Seas and emended description of the genus Sulfurimonas.</title>
        <authorList>
            <person name="Henkel J.V."/>
            <person name="Laudan C."/>
            <person name="Werner J."/>
            <person name="Neu T."/>
            <person name="Plewe S."/>
            <person name="Sproer C."/>
            <person name="Bunk B."/>
            <person name="Schulz-Vogt H.N."/>
        </authorList>
    </citation>
    <scope>NUCLEOTIDE SEQUENCE [LARGE SCALE GENOMIC DNA]</scope>
    <source>
        <strain evidence="1 2">SoZ1</strain>
    </source>
</reference>
<name>A0A7S7RPV8_9BACT</name>
<dbReference type="RefSeq" id="WP_194365988.1">
    <property type="nucleotide sequence ID" value="NZ_CP054493.1"/>
</dbReference>
<protein>
    <submittedName>
        <fullName evidence="1">Uncharacterized protein</fullName>
    </submittedName>
</protein>